<proteinExistence type="predicted"/>
<keyword evidence="4" id="KW-0808">Transferase</keyword>
<evidence type="ECO:0000256" key="2">
    <source>
        <dbReference type="ARBA" id="ARBA00004906"/>
    </source>
</evidence>
<protein>
    <recommendedName>
        <fullName evidence="3">RING-type E3 ubiquitin transferase</fullName>
        <ecNumber evidence="3">2.3.2.27</ecNumber>
    </recommendedName>
</protein>
<dbReference type="InterPro" id="IPR052608">
    <property type="entry name" value="U-box_domain_protein"/>
</dbReference>
<dbReference type="InterPro" id="IPR003613">
    <property type="entry name" value="Ubox_domain"/>
</dbReference>
<comment type="pathway">
    <text evidence="2">Protein modification; protein ubiquitination.</text>
</comment>
<dbReference type="Gene3D" id="1.25.10.10">
    <property type="entry name" value="Leucine-rich Repeat Variant"/>
    <property type="match status" value="3"/>
</dbReference>
<dbReference type="InterPro" id="IPR011989">
    <property type="entry name" value="ARM-like"/>
</dbReference>
<name>A0AAV7F0L0_ARIFI</name>
<dbReference type="EC" id="2.3.2.27" evidence="3"/>
<sequence>MTPTAGFSSPAVDSITRSLTAISSSFDNCPFDIPKRFSSYATRLHLLLNHFVRSSPVNPSPTVHTALKGIAAELTLSNDSLSVYRQKSKIFVLINCVSLSKSLQERTVAIGRWLALLDSELAGNADLRKKIEDLSKDMQQSEFKVTENEERLSCTLQKEAQGRETTKAVQSAIMMDLARAIGTVSENYIQLAEQIKLLKADLSGSSSISEHRILVSLEKIYETWSVTPNVGRQIMDQNFEEEAHIAPFKNFLCPLTKEVMKDPVVLESFQTYERSAIQYWFDRCIEDGRDPTCPVTGQVLKSLTLRPNIGLAGAIEEWVNRNVDMQVTSALEILREDSPSSVDSVEHVMDKIYNCSEEYPFTRYKIRNSGIIVLIIKMLRNSSKNIGSLSRSKALMVLLSLAKDSESKLIMIEEGMIRLAIHSLTGSLEMEKESAVKLLAEFSVDVDNCEKIASQKGAVVLLSSIAGNLENPILSSLAEEVLRNVENVEENVQHLAAAGRFQPLLSRLCGGSEEVKIEMASLLGHMTLPSNGKEVVARQGARVLIDMLSLKNEARASSLQAMLNLSTLDDNAVILVDCAALPALANILFDQTHDVPSVHKEHSAMILANIVSKPGHWELAAADHEGHHLQSEFIIHKLLGVLSSMFPTSQVAVLQILCGIVSSPQASESAAAHIRSVEGLITIRPFLEHPEANHRLYAFRLLTILSRRLSEPLINDLRASNKLSFLKQSLLEPQTPSVVRCEAAQILANLPMTEHDVKTVLDRSLIPWTVAALKDQRRPTSSGGSRNTTNMAEGLLGILLHFAKNRDPVILSSVQENRLLEVFRDYLTYLSLPRLKERAALGLKYISESAQLLIAAGEMATQLPGGFCASFVFVCGRGSKGPDLCPAHGIMCDENNGFCLIEGQVVKPLSDLLHDDSRDVQIAAIEALSTLLSEPYSLRGIIDVLEKLHVIDTVINLFTEVRPGELQERLIWIVEKLLRVESSAQSYSVDQGLVKALVEAFKHGNANTRRSAQEALTSLKQISGVGGKNSNVSRGRQFGNDP</sequence>
<feature type="domain" description="U-box" evidence="6">
    <location>
        <begin position="246"/>
        <end position="325"/>
    </location>
</feature>
<dbReference type="Pfam" id="PF04564">
    <property type="entry name" value="U-box"/>
    <property type="match status" value="1"/>
</dbReference>
<dbReference type="InterPro" id="IPR016024">
    <property type="entry name" value="ARM-type_fold"/>
</dbReference>
<dbReference type="GO" id="GO:0061630">
    <property type="term" value="F:ubiquitin protein ligase activity"/>
    <property type="evidence" value="ECO:0007669"/>
    <property type="project" value="UniProtKB-EC"/>
</dbReference>
<dbReference type="PROSITE" id="PS51698">
    <property type="entry name" value="U_BOX"/>
    <property type="match status" value="1"/>
</dbReference>
<reference evidence="7 8" key="1">
    <citation type="submission" date="2021-07" db="EMBL/GenBank/DDBJ databases">
        <title>The Aristolochia fimbriata genome: insights into angiosperm evolution, floral development and chemical biosynthesis.</title>
        <authorList>
            <person name="Jiao Y."/>
        </authorList>
    </citation>
    <scope>NUCLEOTIDE SEQUENCE [LARGE SCALE GENOMIC DNA]</scope>
    <source>
        <strain evidence="7">IBCAS-2021</strain>
        <tissue evidence="7">Leaf</tissue>
    </source>
</reference>
<evidence type="ECO:0000256" key="3">
    <source>
        <dbReference type="ARBA" id="ARBA00012483"/>
    </source>
</evidence>
<dbReference type="InterPro" id="IPR045210">
    <property type="entry name" value="RING-Ubox_PUB"/>
</dbReference>
<dbReference type="AlphaFoldDB" id="A0AAV7F0L0"/>
<dbReference type="SUPFAM" id="SSF57850">
    <property type="entry name" value="RING/U-box"/>
    <property type="match status" value="1"/>
</dbReference>
<dbReference type="Proteomes" id="UP000825729">
    <property type="component" value="Unassembled WGS sequence"/>
</dbReference>
<dbReference type="SUPFAM" id="SSF48371">
    <property type="entry name" value="ARM repeat"/>
    <property type="match status" value="2"/>
</dbReference>
<accession>A0AAV7F0L0</accession>
<dbReference type="Gene3D" id="3.30.40.10">
    <property type="entry name" value="Zinc/RING finger domain, C3HC4 (zinc finger)"/>
    <property type="match status" value="1"/>
</dbReference>
<gene>
    <name evidence="7" type="ORF">H6P81_006366</name>
</gene>
<keyword evidence="8" id="KW-1185">Reference proteome</keyword>
<evidence type="ECO:0000313" key="7">
    <source>
        <dbReference type="EMBL" id="KAG9453462.1"/>
    </source>
</evidence>
<dbReference type="InterPro" id="IPR013083">
    <property type="entry name" value="Znf_RING/FYVE/PHD"/>
</dbReference>
<feature type="coiled-coil region" evidence="5">
    <location>
        <begin position="124"/>
        <end position="151"/>
    </location>
</feature>
<evidence type="ECO:0000256" key="5">
    <source>
        <dbReference type="SAM" id="Coils"/>
    </source>
</evidence>
<organism evidence="7 8">
    <name type="scientific">Aristolochia fimbriata</name>
    <name type="common">White veined hardy Dutchman's pipe vine</name>
    <dbReference type="NCBI Taxonomy" id="158543"/>
    <lineage>
        <taxon>Eukaryota</taxon>
        <taxon>Viridiplantae</taxon>
        <taxon>Streptophyta</taxon>
        <taxon>Embryophyta</taxon>
        <taxon>Tracheophyta</taxon>
        <taxon>Spermatophyta</taxon>
        <taxon>Magnoliopsida</taxon>
        <taxon>Magnoliidae</taxon>
        <taxon>Piperales</taxon>
        <taxon>Aristolochiaceae</taxon>
        <taxon>Aristolochia</taxon>
    </lineage>
</organism>
<dbReference type="PANTHER" id="PTHR45958">
    <property type="entry name" value="RING-TYPE E3 UBIQUITIN TRANSFERASE"/>
    <property type="match status" value="1"/>
</dbReference>
<dbReference type="SMART" id="SM00504">
    <property type="entry name" value="Ubox"/>
    <property type="match status" value="1"/>
</dbReference>
<evidence type="ECO:0000256" key="4">
    <source>
        <dbReference type="ARBA" id="ARBA00022679"/>
    </source>
</evidence>
<dbReference type="PANTHER" id="PTHR45958:SF14">
    <property type="entry name" value="RING-TYPE E3 UBIQUITIN TRANSFERASE"/>
    <property type="match status" value="1"/>
</dbReference>
<keyword evidence="5" id="KW-0175">Coiled coil</keyword>
<evidence type="ECO:0000256" key="1">
    <source>
        <dbReference type="ARBA" id="ARBA00000900"/>
    </source>
</evidence>
<evidence type="ECO:0000313" key="8">
    <source>
        <dbReference type="Proteomes" id="UP000825729"/>
    </source>
</evidence>
<comment type="caution">
    <text evidence="7">The sequence shown here is derived from an EMBL/GenBank/DDBJ whole genome shotgun (WGS) entry which is preliminary data.</text>
</comment>
<dbReference type="EMBL" id="JAINDJ010000003">
    <property type="protein sequence ID" value="KAG9453462.1"/>
    <property type="molecule type" value="Genomic_DNA"/>
</dbReference>
<evidence type="ECO:0000259" key="6">
    <source>
        <dbReference type="PROSITE" id="PS51698"/>
    </source>
</evidence>
<dbReference type="CDD" id="cd16664">
    <property type="entry name" value="RING-Ubox_PUB"/>
    <property type="match status" value="1"/>
</dbReference>
<dbReference type="GO" id="GO:0016567">
    <property type="term" value="P:protein ubiquitination"/>
    <property type="evidence" value="ECO:0007669"/>
    <property type="project" value="InterPro"/>
</dbReference>
<comment type="catalytic activity">
    <reaction evidence="1">
        <text>S-ubiquitinyl-[E2 ubiquitin-conjugating enzyme]-L-cysteine + [acceptor protein]-L-lysine = [E2 ubiquitin-conjugating enzyme]-L-cysteine + N(6)-ubiquitinyl-[acceptor protein]-L-lysine.</text>
        <dbReference type="EC" id="2.3.2.27"/>
    </reaction>
</comment>